<dbReference type="Pfam" id="PF00213">
    <property type="entry name" value="OSCP"/>
    <property type="match status" value="1"/>
</dbReference>
<dbReference type="InterPro" id="IPR000711">
    <property type="entry name" value="ATPase_OSCP/dsu"/>
</dbReference>
<keyword evidence="6 7" id="KW-0066">ATP synthesis</keyword>
<comment type="function">
    <text evidence="7">F(1)F(0) ATP synthase produces ATP from ADP in the presence of a proton or sodium gradient. F-type ATPases consist of two structural domains, F(1) containing the extramembraneous catalytic core and F(0) containing the membrane proton channel, linked together by a central stalk and a peripheral stalk. During catalysis, ATP synthesis in the catalytic domain of F(1) is coupled via a rotary mechanism of the central stalk subunits to proton translocation.</text>
</comment>
<dbReference type="EMBL" id="PEYM01000038">
    <property type="protein sequence ID" value="PIS31073.1"/>
    <property type="molecule type" value="Genomic_DNA"/>
</dbReference>
<dbReference type="SUPFAM" id="SSF47928">
    <property type="entry name" value="N-terminal domain of the delta subunit of the F1F0-ATP synthase"/>
    <property type="match status" value="1"/>
</dbReference>
<evidence type="ECO:0000256" key="6">
    <source>
        <dbReference type="ARBA" id="ARBA00023310"/>
    </source>
</evidence>
<sequence length="179" mass="20435">MLRSNFCLNFEQIYEEAKTAQVAEKLEDELASFAELISQQYEFKIFLEDPRILAKLKKQRLRELAAPGMTSNFFAVIDMLIDFGREELVAEVASQFTREFSKESGVLFGRVSSVVSISSEGQKKLASVMAKIENRPIHLRYSNDGTLLGGFFIRLINGRVWDLSLRGKLNELKTVLFEK</sequence>
<comment type="function">
    <text evidence="7">This protein is part of the stalk that links CF(0) to CF(1). It either transmits conformational changes from CF(0) to CF(1) or is implicated in proton conduction.</text>
</comment>
<comment type="caution">
    <text evidence="8">The sequence shown here is derived from an EMBL/GenBank/DDBJ whole genome shotgun (WGS) entry which is preliminary data.</text>
</comment>
<dbReference type="AlphaFoldDB" id="A0A2H0Y0R1"/>
<dbReference type="Gene3D" id="1.10.520.20">
    <property type="entry name" value="N-terminal domain of the delta subunit of the F1F0-ATP synthase"/>
    <property type="match status" value="1"/>
</dbReference>
<keyword evidence="3 7" id="KW-0375">Hydrogen ion transport</keyword>
<keyword evidence="5 7" id="KW-0472">Membrane</keyword>
<dbReference type="GO" id="GO:0045259">
    <property type="term" value="C:proton-transporting ATP synthase complex"/>
    <property type="evidence" value="ECO:0007669"/>
    <property type="project" value="UniProtKB-KW"/>
</dbReference>
<evidence type="ECO:0000256" key="7">
    <source>
        <dbReference type="HAMAP-Rule" id="MF_01416"/>
    </source>
</evidence>
<evidence type="ECO:0000313" key="8">
    <source>
        <dbReference type="EMBL" id="PIS31073.1"/>
    </source>
</evidence>
<keyword evidence="2 7" id="KW-0813">Transport</keyword>
<comment type="subcellular location">
    <subcellularLocation>
        <location evidence="7">Cell membrane</location>
        <topology evidence="7">Peripheral membrane protein</topology>
    </subcellularLocation>
    <subcellularLocation>
        <location evidence="1">Membrane</location>
    </subcellularLocation>
</comment>
<evidence type="ECO:0000256" key="3">
    <source>
        <dbReference type="ARBA" id="ARBA00022781"/>
    </source>
</evidence>
<protein>
    <recommendedName>
        <fullName evidence="7">ATP synthase subunit delta</fullName>
    </recommendedName>
    <alternativeName>
        <fullName evidence="7">ATP synthase F(1) sector subunit delta</fullName>
    </alternativeName>
    <alternativeName>
        <fullName evidence="7">F-type ATPase subunit delta</fullName>
        <shortName evidence="7">F-ATPase subunit delta</shortName>
    </alternativeName>
</protein>
<evidence type="ECO:0000313" key="9">
    <source>
        <dbReference type="Proteomes" id="UP000231343"/>
    </source>
</evidence>
<keyword evidence="4 7" id="KW-0406">Ion transport</keyword>
<accession>A0A2H0Y0R1</accession>
<proteinExistence type="inferred from homology"/>
<dbReference type="Proteomes" id="UP000231343">
    <property type="component" value="Unassembled WGS sequence"/>
</dbReference>
<keyword evidence="7" id="KW-1003">Cell membrane</keyword>
<evidence type="ECO:0000256" key="1">
    <source>
        <dbReference type="ARBA" id="ARBA00004370"/>
    </source>
</evidence>
<organism evidence="8 9">
    <name type="scientific">Candidatus Saganbacteria bacterium CG08_land_8_20_14_0_20_45_16</name>
    <dbReference type="NCBI Taxonomy" id="2014293"/>
    <lineage>
        <taxon>Bacteria</taxon>
        <taxon>Bacillati</taxon>
        <taxon>Saganbacteria</taxon>
    </lineage>
</organism>
<keyword evidence="7" id="KW-0139">CF(1)</keyword>
<dbReference type="NCBIfam" id="TIGR01145">
    <property type="entry name" value="ATP_synt_delta"/>
    <property type="match status" value="1"/>
</dbReference>
<dbReference type="GO" id="GO:0046933">
    <property type="term" value="F:proton-transporting ATP synthase activity, rotational mechanism"/>
    <property type="evidence" value="ECO:0007669"/>
    <property type="project" value="UniProtKB-UniRule"/>
</dbReference>
<dbReference type="HAMAP" id="MF_01416">
    <property type="entry name" value="ATP_synth_delta_bact"/>
    <property type="match status" value="1"/>
</dbReference>
<evidence type="ECO:0000256" key="2">
    <source>
        <dbReference type="ARBA" id="ARBA00022448"/>
    </source>
</evidence>
<name>A0A2H0Y0R1_UNCSA</name>
<evidence type="ECO:0000256" key="5">
    <source>
        <dbReference type="ARBA" id="ARBA00023136"/>
    </source>
</evidence>
<reference evidence="8 9" key="1">
    <citation type="submission" date="2017-09" db="EMBL/GenBank/DDBJ databases">
        <title>Depth-based differentiation of microbial function through sediment-hosted aquifers and enrichment of novel symbionts in the deep terrestrial subsurface.</title>
        <authorList>
            <person name="Probst A.J."/>
            <person name="Ladd B."/>
            <person name="Jarett J.K."/>
            <person name="Geller-Mcgrath D.E."/>
            <person name="Sieber C.M."/>
            <person name="Emerson J.B."/>
            <person name="Anantharaman K."/>
            <person name="Thomas B.C."/>
            <person name="Malmstrom R."/>
            <person name="Stieglmeier M."/>
            <person name="Klingl A."/>
            <person name="Woyke T."/>
            <person name="Ryan C.M."/>
            <person name="Banfield J.F."/>
        </authorList>
    </citation>
    <scope>NUCLEOTIDE SEQUENCE [LARGE SCALE GENOMIC DNA]</scope>
    <source>
        <strain evidence="8">CG08_land_8_20_14_0_20_45_16</strain>
    </source>
</reference>
<dbReference type="GO" id="GO:0005886">
    <property type="term" value="C:plasma membrane"/>
    <property type="evidence" value="ECO:0007669"/>
    <property type="project" value="UniProtKB-SubCell"/>
</dbReference>
<dbReference type="InterPro" id="IPR026015">
    <property type="entry name" value="ATP_synth_OSCP/delta_N_sf"/>
</dbReference>
<dbReference type="PANTHER" id="PTHR11910">
    <property type="entry name" value="ATP SYNTHASE DELTA CHAIN"/>
    <property type="match status" value="1"/>
</dbReference>
<comment type="similarity">
    <text evidence="7">Belongs to the ATPase delta chain family.</text>
</comment>
<gene>
    <name evidence="7 8" type="primary">atpH</name>
    <name evidence="8" type="ORF">COT42_01895</name>
</gene>
<evidence type="ECO:0000256" key="4">
    <source>
        <dbReference type="ARBA" id="ARBA00023065"/>
    </source>
</evidence>